<dbReference type="EMBL" id="UINC01166790">
    <property type="protein sequence ID" value="SVD68936.1"/>
    <property type="molecule type" value="Genomic_DNA"/>
</dbReference>
<protein>
    <submittedName>
        <fullName evidence="1">Uncharacterized protein</fullName>
    </submittedName>
</protein>
<name>A0A382XCM5_9ZZZZ</name>
<feature type="non-terminal residue" evidence="1">
    <location>
        <position position="1"/>
    </location>
</feature>
<sequence length="25" mass="3029">CWLESLKDKKELVVRINLLQKLLVF</sequence>
<evidence type="ECO:0000313" key="1">
    <source>
        <dbReference type="EMBL" id="SVD68936.1"/>
    </source>
</evidence>
<dbReference type="AlphaFoldDB" id="A0A382XCM5"/>
<gene>
    <name evidence="1" type="ORF">METZ01_LOCUS421790</name>
</gene>
<accession>A0A382XCM5</accession>
<organism evidence="1">
    <name type="scientific">marine metagenome</name>
    <dbReference type="NCBI Taxonomy" id="408172"/>
    <lineage>
        <taxon>unclassified sequences</taxon>
        <taxon>metagenomes</taxon>
        <taxon>ecological metagenomes</taxon>
    </lineage>
</organism>
<proteinExistence type="predicted"/>
<reference evidence="1" key="1">
    <citation type="submission" date="2018-05" db="EMBL/GenBank/DDBJ databases">
        <authorList>
            <person name="Lanie J.A."/>
            <person name="Ng W.-L."/>
            <person name="Kazmierczak K.M."/>
            <person name="Andrzejewski T.M."/>
            <person name="Davidsen T.M."/>
            <person name="Wayne K.J."/>
            <person name="Tettelin H."/>
            <person name="Glass J.I."/>
            <person name="Rusch D."/>
            <person name="Podicherti R."/>
            <person name="Tsui H.-C.T."/>
            <person name="Winkler M.E."/>
        </authorList>
    </citation>
    <scope>NUCLEOTIDE SEQUENCE</scope>
</reference>